<accession>A0A1T0CKZ7</accession>
<dbReference type="Proteomes" id="UP000189800">
    <property type="component" value="Unassembled WGS sequence"/>
</dbReference>
<gene>
    <name evidence="1" type="ORF">B0680_08695</name>
</gene>
<keyword evidence="2" id="KW-1185">Reference proteome</keyword>
<reference evidence="1 2" key="1">
    <citation type="submission" date="2017-02" db="EMBL/GenBank/DDBJ databases">
        <title>Draft genome sequence of Moraxella pluranimalium CCUG 54913T type strain.</title>
        <authorList>
            <person name="Salva-Serra F."/>
            <person name="Engstrom-Jakobsson H."/>
            <person name="Thorell K."/>
            <person name="Jaen-Luchoro D."/>
            <person name="Gonzales-Siles L."/>
            <person name="Karlsson R."/>
            <person name="Yazdan S."/>
            <person name="Boulund F."/>
            <person name="Johnning A."/>
            <person name="Engstrand L."/>
            <person name="Kristiansson E."/>
            <person name="Moore E."/>
        </authorList>
    </citation>
    <scope>NUCLEOTIDE SEQUENCE [LARGE SCALE GENOMIC DNA]</scope>
    <source>
        <strain evidence="1 2">CCUG 54913</strain>
    </source>
</reference>
<name>A0A1T0CKZ7_9GAMM</name>
<dbReference type="STRING" id="470453.B0680_08695"/>
<evidence type="ECO:0008006" key="3">
    <source>
        <dbReference type="Google" id="ProtNLM"/>
    </source>
</evidence>
<organism evidence="1 2">
    <name type="scientific">Moraxella pluranimalium</name>
    <dbReference type="NCBI Taxonomy" id="470453"/>
    <lineage>
        <taxon>Bacteria</taxon>
        <taxon>Pseudomonadati</taxon>
        <taxon>Pseudomonadota</taxon>
        <taxon>Gammaproteobacteria</taxon>
        <taxon>Moraxellales</taxon>
        <taxon>Moraxellaceae</taxon>
        <taxon>Moraxella</taxon>
    </lineage>
</organism>
<proteinExistence type="predicted"/>
<dbReference type="EMBL" id="MUYU01000023">
    <property type="protein sequence ID" value="OOS22973.1"/>
    <property type="molecule type" value="Genomic_DNA"/>
</dbReference>
<dbReference type="RefSeq" id="WP_078254710.1">
    <property type="nucleotide sequence ID" value="NZ_MUYU01000023.1"/>
</dbReference>
<dbReference type="AlphaFoldDB" id="A0A1T0CKZ7"/>
<sequence>MLNLSELITRFFDEYLIDPEIELYNEFSLQHELGFFLRTILPKDYKVQFERNIKSLTTPPLPVPRYIKKEIDLCIFSRDMSEKYAIELKFISYGQTPEMMYGCVKDLRFMEEVRQSGFVGAVSLCVTTESTFYQPSQKKGGIYKFFRGSRPLSGRIFKPTGQRENRESILLQGNYQIVWREFSQAHSPTCPPNHKPIVAYSIVEAKG</sequence>
<evidence type="ECO:0000313" key="1">
    <source>
        <dbReference type="EMBL" id="OOS22973.1"/>
    </source>
</evidence>
<evidence type="ECO:0000313" key="2">
    <source>
        <dbReference type="Proteomes" id="UP000189800"/>
    </source>
</evidence>
<comment type="caution">
    <text evidence="1">The sequence shown here is derived from an EMBL/GenBank/DDBJ whole genome shotgun (WGS) entry which is preliminary data.</text>
</comment>
<protein>
    <recommendedName>
        <fullName evidence="3">Restriction endonuclease</fullName>
    </recommendedName>
</protein>
<dbReference type="OrthoDB" id="1550925at2"/>